<dbReference type="InterPro" id="IPR009003">
    <property type="entry name" value="Peptidase_S1_PA"/>
</dbReference>
<dbReference type="PROSITE" id="PS50106">
    <property type="entry name" value="PDZ"/>
    <property type="match status" value="1"/>
</dbReference>
<comment type="caution">
    <text evidence="8">The sequence shown here is derived from an EMBL/GenBank/DDBJ whole genome shotgun (WGS) entry which is preliminary data.</text>
</comment>
<keyword evidence="4" id="KW-0720">Serine protease</keyword>
<dbReference type="PANTHER" id="PTHR43343">
    <property type="entry name" value="PEPTIDASE S12"/>
    <property type="match status" value="1"/>
</dbReference>
<feature type="compositionally biased region" description="Polar residues" evidence="5">
    <location>
        <begin position="41"/>
        <end position="58"/>
    </location>
</feature>
<dbReference type="SUPFAM" id="SSF50156">
    <property type="entry name" value="PDZ domain-like"/>
    <property type="match status" value="1"/>
</dbReference>
<dbReference type="InterPro" id="IPR041489">
    <property type="entry name" value="PDZ_6"/>
</dbReference>
<dbReference type="PANTHER" id="PTHR43343:SF3">
    <property type="entry name" value="PROTEASE DO-LIKE 8, CHLOROPLASTIC"/>
    <property type="match status" value="1"/>
</dbReference>
<dbReference type="SUPFAM" id="SSF50494">
    <property type="entry name" value="Trypsin-like serine proteases"/>
    <property type="match status" value="1"/>
</dbReference>
<evidence type="ECO:0000256" key="3">
    <source>
        <dbReference type="ARBA" id="ARBA00022801"/>
    </source>
</evidence>
<dbReference type="Proteomes" id="UP000824164">
    <property type="component" value="Unassembled WGS sequence"/>
</dbReference>
<evidence type="ECO:0000313" key="8">
    <source>
        <dbReference type="EMBL" id="HIU03160.1"/>
    </source>
</evidence>
<keyword evidence="6" id="KW-1133">Transmembrane helix</keyword>
<dbReference type="CDD" id="cd06779">
    <property type="entry name" value="cpPDZ_Deg_HtrA-like"/>
    <property type="match status" value="1"/>
</dbReference>
<evidence type="ECO:0000256" key="5">
    <source>
        <dbReference type="SAM" id="MobiDB-lite"/>
    </source>
</evidence>
<dbReference type="InterPro" id="IPR001478">
    <property type="entry name" value="PDZ"/>
</dbReference>
<reference evidence="8" key="2">
    <citation type="journal article" date="2021" name="PeerJ">
        <title>Extensive microbial diversity within the chicken gut microbiome revealed by metagenomics and culture.</title>
        <authorList>
            <person name="Gilroy R."/>
            <person name="Ravi A."/>
            <person name="Getino M."/>
            <person name="Pursley I."/>
            <person name="Horton D.L."/>
            <person name="Alikhan N.F."/>
            <person name="Baker D."/>
            <person name="Gharbi K."/>
            <person name="Hall N."/>
            <person name="Watson M."/>
            <person name="Adriaenssens E.M."/>
            <person name="Foster-Nyarko E."/>
            <person name="Jarju S."/>
            <person name="Secka A."/>
            <person name="Antonio M."/>
            <person name="Oren A."/>
            <person name="Chaudhuri R.R."/>
            <person name="La Ragione R."/>
            <person name="Hildebrand F."/>
            <person name="Pallen M.J."/>
        </authorList>
    </citation>
    <scope>NUCLEOTIDE SEQUENCE</scope>
    <source>
        <strain evidence="8">CHK187-14744</strain>
    </source>
</reference>
<evidence type="ECO:0000259" key="7">
    <source>
        <dbReference type="PROSITE" id="PS50106"/>
    </source>
</evidence>
<feature type="region of interest" description="Disordered" evidence="5">
    <location>
        <begin position="1"/>
        <end position="58"/>
    </location>
</feature>
<keyword evidence="6" id="KW-0812">Transmembrane</keyword>
<dbReference type="GO" id="GO:0006508">
    <property type="term" value="P:proteolysis"/>
    <property type="evidence" value="ECO:0007669"/>
    <property type="project" value="UniProtKB-KW"/>
</dbReference>
<dbReference type="AlphaFoldDB" id="A0A9D1HGP1"/>
<dbReference type="InterPro" id="IPR036034">
    <property type="entry name" value="PDZ_sf"/>
</dbReference>
<keyword evidence="6" id="KW-0472">Membrane</keyword>
<keyword evidence="3" id="KW-0378">Hydrolase</keyword>
<dbReference type="InterPro" id="IPR043504">
    <property type="entry name" value="Peptidase_S1_PA_chymotrypsin"/>
</dbReference>
<dbReference type="GO" id="GO:0004252">
    <property type="term" value="F:serine-type endopeptidase activity"/>
    <property type="evidence" value="ECO:0007669"/>
    <property type="project" value="InterPro"/>
</dbReference>
<feature type="compositionally biased region" description="Low complexity" evidence="5">
    <location>
        <begin position="73"/>
        <end position="89"/>
    </location>
</feature>
<evidence type="ECO:0000256" key="4">
    <source>
        <dbReference type="ARBA" id="ARBA00022825"/>
    </source>
</evidence>
<accession>A0A9D1HGP1</accession>
<dbReference type="InterPro" id="IPR051201">
    <property type="entry name" value="Chloro_Bact_Ser_Proteases"/>
</dbReference>
<feature type="region of interest" description="Disordered" evidence="5">
    <location>
        <begin position="70"/>
        <end position="114"/>
    </location>
</feature>
<dbReference type="SMART" id="SM00228">
    <property type="entry name" value="PDZ"/>
    <property type="match status" value="1"/>
</dbReference>
<proteinExistence type="inferred from homology"/>
<keyword evidence="2" id="KW-0645">Protease</keyword>
<evidence type="ECO:0000313" key="9">
    <source>
        <dbReference type="Proteomes" id="UP000824164"/>
    </source>
</evidence>
<feature type="transmembrane region" description="Helical" evidence="6">
    <location>
        <begin position="120"/>
        <end position="141"/>
    </location>
</feature>
<dbReference type="EMBL" id="DVLT01000047">
    <property type="protein sequence ID" value="HIU03160.1"/>
    <property type="molecule type" value="Genomic_DNA"/>
</dbReference>
<sequence length="507" mass="53524">MDEFYNDHIQNNNENENNSDTPEVNFVMRESTNNKKEDNYQAEQQNNAGSGMRTVNNSFSESDTFYTSENQASASYESQPSSSYDYSYYHQDPAGNGYSGPDMSNGKKPKKKKGRVGRKIVTAACCGLAFGLVASGVFWGVSQATGLTVASGDSNGLSGINIVQTSSTGVSTIEATDVSDIVEQCMPSIVAVTTEIVTTQNFFGRTYSQEGQGAGSGIIFSQQDNLLYIMTNYHVIQDSTSINITFSDNSTAEASVLGYDEASDVAVLTVDYSSLSQDTKDAIAVAVIGDSDNLKVGNGSIAIGNALGYGMSVTTGPISALDREVQMTDGSMTLIQTQAAINPGNSGGALLNTNGEVIGINTVKYSDTDVEGMGFAIPINDAMDTIEGILNGTIVPKTDENTPYLGITGGTLDEEFVSQYGYPAGVYVSMVADGSAAARAGLQQGDIITAFNGTDLTTMDELQNLLAECSPGDQVTMTIQRQDSNGEFSAMELSTILGSKADATSTY</sequence>
<gene>
    <name evidence="8" type="ORF">IAB63_07915</name>
</gene>
<evidence type="ECO:0000256" key="1">
    <source>
        <dbReference type="ARBA" id="ARBA00010541"/>
    </source>
</evidence>
<protein>
    <submittedName>
        <fullName evidence="8">Trypsin-like peptidase domain-containing protein</fullName>
    </submittedName>
</protein>
<dbReference type="Gene3D" id="2.30.42.10">
    <property type="match status" value="1"/>
</dbReference>
<feature type="domain" description="PDZ" evidence="7">
    <location>
        <begin position="392"/>
        <end position="483"/>
    </location>
</feature>
<dbReference type="Gene3D" id="2.40.10.10">
    <property type="entry name" value="Trypsin-like serine proteases"/>
    <property type="match status" value="2"/>
</dbReference>
<dbReference type="PRINTS" id="PR00834">
    <property type="entry name" value="PROTEASES2C"/>
</dbReference>
<reference evidence="8" key="1">
    <citation type="submission" date="2020-10" db="EMBL/GenBank/DDBJ databases">
        <authorList>
            <person name="Gilroy R."/>
        </authorList>
    </citation>
    <scope>NUCLEOTIDE SEQUENCE</scope>
    <source>
        <strain evidence="8">CHK187-14744</strain>
    </source>
</reference>
<evidence type="ECO:0000256" key="6">
    <source>
        <dbReference type="SAM" id="Phobius"/>
    </source>
</evidence>
<comment type="similarity">
    <text evidence="1">Belongs to the peptidase S1C family.</text>
</comment>
<dbReference type="Pfam" id="PF13365">
    <property type="entry name" value="Trypsin_2"/>
    <property type="match status" value="1"/>
</dbReference>
<dbReference type="Pfam" id="PF17820">
    <property type="entry name" value="PDZ_6"/>
    <property type="match status" value="1"/>
</dbReference>
<organism evidence="8 9">
    <name type="scientific">Candidatus Onthocola gallistercoris</name>
    <dbReference type="NCBI Taxonomy" id="2840876"/>
    <lineage>
        <taxon>Bacteria</taxon>
        <taxon>Bacillati</taxon>
        <taxon>Bacillota</taxon>
        <taxon>Bacilli</taxon>
        <taxon>Candidatus Onthocola</taxon>
    </lineage>
</organism>
<evidence type="ECO:0000256" key="2">
    <source>
        <dbReference type="ARBA" id="ARBA00022670"/>
    </source>
</evidence>
<dbReference type="InterPro" id="IPR001940">
    <property type="entry name" value="Peptidase_S1C"/>
</dbReference>
<name>A0A9D1HGP1_9FIRM</name>